<protein>
    <submittedName>
        <fullName evidence="2">Uncharacterized protein</fullName>
    </submittedName>
</protein>
<reference evidence="2 3" key="1">
    <citation type="journal article" date="2015" name="Genome Announc.">
        <title>Virulence Factor Genes Detected in the Complete Genome Sequence of Corynebacterium uterequi DSM 45634, Isolated from the Uterus of a Maiden Mare.</title>
        <authorList>
            <person name="Ruckert C."/>
            <person name="Kriete M."/>
            <person name="Jaenicke S."/>
            <person name="Winkler A."/>
            <person name="Tauch A."/>
        </authorList>
    </citation>
    <scope>NUCLEOTIDE SEQUENCE [LARGE SCALE GENOMIC DNA]</scope>
    <source>
        <strain evidence="2 3">DSM 45634</strain>
    </source>
</reference>
<proteinExistence type="predicted"/>
<evidence type="ECO:0000313" key="2">
    <source>
        <dbReference type="EMBL" id="AKK11923.1"/>
    </source>
</evidence>
<dbReference type="AlphaFoldDB" id="A0A0G3HIZ8"/>
<dbReference type="RefSeq" id="WP_158408130.1">
    <property type="nucleotide sequence ID" value="NZ_CP011546.1"/>
</dbReference>
<evidence type="ECO:0000256" key="1">
    <source>
        <dbReference type="SAM" id="Phobius"/>
    </source>
</evidence>
<sequence length="58" mass="6346">MSFLALVTVTCEAYALFAIGRQLDWATAIGLIVLSFFGALFRLRRLPILSLSSTAPNK</sequence>
<keyword evidence="1" id="KW-1133">Transmembrane helix</keyword>
<dbReference type="STRING" id="1072256.CUTER_09775"/>
<dbReference type="KEGG" id="cut:CUTER_09775"/>
<dbReference type="EMBL" id="CP011546">
    <property type="protein sequence ID" value="AKK11923.1"/>
    <property type="molecule type" value="Genomic_DNA"/>
</dbReference>
<dbReference type="Proteomes" id="UP000035548">
    <property type="component" value="Chromosome"/>
</dbReference>
<evidence type="ECO:0000313" key="3">
    <source>
        <dbReference type="Proteomes" id="UP000035548"/>
    </source>
</evidence>
<feature type="transmembrane region" description="Helical" evidence="1">
    <location>
        <begin position="25"/>
        <end position="43"/>
    </location>
</feature>
<accession>A0A0G3HIZ8</accession>
<keyword evidence="1" id="KW-0812">Transmembrane</keyword>
<keyword evidence="3" id="KW-1185">Reference proteome</keyword>
<dbReference type="PATRIC" id="fig|1072256.5.peg.1926"/>
<keyword evidence="1" id="KW-0472">Membrane</keyword>
<name>A0A0G3HIZ8_9CORY</name>
<gene>
    <name evidence="2" type="ORF">CUTER_09775</name>
</gene>
<reference evidence="3" key="2">
    <citation type="submission" date="2015-05" db="EMBL/GenBank/DDBJ databases">
        <title>Complete genome sequence of Corynebacterium uterequi DSM 45634, isolated from the uterus of a maiden mare.</title>
        <authorList>
            <person name="Ruckert C."/>
            <person name="Albersmeier A."/>
            <person name="Winkler A."/>
            <person name="Tauch A."/>
        </authorList>
    </citation>
    <scope>NUCLEOTIDE SEQUENCE [LARGE SCALE GENOMIC DNA]</scope>
    <source>
        <strain evidence="3">DSM 45634</strain>
    </source>
</reference>
<organism evidence="2 3">
    <name type="scientific">Corynebacterium uterequi</name>
    <dbReference type="NCBI Taxonomy" id="1072256"/>
    <lineage>
        <taxon>Bacteria</taxon>
        <taxon>Bacillati</taxon>
        <taxon>Actinomycetota</taxon>
        <taxon>Actinomycetes</taxon>
        <taxon>Mycobacteriales</taxon>
        <taxon>Corynebacteriaceae</taxon>
        <taxon>Corynebacterium</taxon>
    </lineage>
</organism>